<accession>A0ABY9EBB3</accession>
<dbReference type="InterPro" id="IPR007384">
    <property type="entry name" value="UCP006257"/>
</dbReference>
<organism evidence="2 3">
    <name type="scientific">Microbulbifer spongiae</name>
    <dbReference type="NCBI Taxonomy" id="2944933"/>
    <lineage>
        <taxon>Bacteria</taxon>
        <taxon>Pseudomonadati</taxon>
        <taxon>Pseudomonadota</taxon>
        <taxon>Gammaproteobacteria</taxon>
        <taxon>Cellvibrionales</taxon>
        <taxon>Microbulbiferaceae</taxon>
        <taxon>Microbulbifer</taxon>
    </lineage>
</organism>
<dbReference type="InterPro" id="IPR036814">
    <property type="entry name" value="YqcC-like_sf"/>
</dbReference>
<dbReference type="Gene3D" id="1.20.1440.40">
    <property type="entry name" value="YqcC-like"/>
    <property type="match status" value="1"/>
</dbReference>
<dbReference type="EMBL" id="CP098023">
    <property type="protein sequence ID" value="WKD48739.1"/>
    <property type="molecule type" value="Genomic_DNA"/>
</dbReference>
<proteinExistence type="predicted"/>
<dbReference type="SUPFAM" id="SSF158452">
    <property type="entry name" value="YqcC-like"/>
    <property type="match status" value="1"/>
</dbReference>
<dbReference type="Proteomes" id="UP001321520">
    <property type="component" value="Chromosome"/>
</dbReference>
<protein>
    <submittedName>
        <fullName evidence="2">YqcC family protein</fullName>
    </submittedName>
</protein>
<dbReference type="PIRSF" id="PIRSF006257">
    <property type="entry name" value="UCP006257"/>
    <property type="match status" value="1"/>
</dbReference>
<name>A0ABY9EBB3_9GAMM</name>
<reference evidence="2 3" key="1">
    <citation type="submission" date="2022-05" db="EMBL/GenBank/DDBJ databases">
        <title>Microbulbifer sp. nov., isolated from sponge.</title>
        <authorList>
            <person name="Gao L."/>
        </authorList>
    </citation>
    <scope>NUCLEOTIDE SEQUENCE [LARGE SCALE GENOMIC DNA]</scope>
    <source>
        <strain evidence="2 3">MI-G</strain>
    </source>
</reference>
<dbReference type="RefSeq" id="WP_301414512.1">
    <property type="nucleotide sequence ID" value="NZ_CP098023.1"/>
</dbReference>
<evidence type="ECO:0000313" key="2">
    <source>
        <dbReference type="EMBL" id="WKD48739.1"/>
    </source>
</evidence>
<evidence type="ECO:0000259" key="1">
    <source>
        <dbReference type="Pfam" id="PF04287"/>
    </source>
</evidence>
<gene>
    <name evidence="2" type="ORF">M8T91_12565</name>
</gene>
<dbReference type="PANTHER" id="PTHR39586">
    <property type="entry name" value="CYTOPLASMIC PROTEIN-RELATED"/>
    <property type="match status" value="1"/>
</dbReference>
<dbReference type="InterPro" id="IPR023376">
    <property type="entry name" value="YqcC-like_dom"/>
</dbReference>
<keyword evidence="3" id="KW-1185">Reference proteome</keyword>
<dbReference type="PANTHER" id="PTHR39586:SF1">
    <property type="entry name" value="CYTOPLASMIC PROTEIN"/>
    <property type="match status" value="1"/>
</dbReference>
<sequence length="107" mass="12155">MQPIYSDIASQLLLLEAELRRLGQWQVESPPAEALTSSEPFCVDTLTLPQWLQFVFLPRMQLLIKQEMPLPRQCGIAPIAEEFFRGNSDAATLVGILDSIDRRLQRS</sequence>
<feature type="domain" description="YqcC-like" evidence="1">
    <location>
        <begin position="8"/>
        <end position="102"/>
    </location>
</feature>
<dbReference type="Pfam" id="PF04287">
    <property type="entry name" value="DUF446"/>
    <property type="match status" value="1"/>
</dbReference>
<evidence type="ECO:0000313" key="3">
    <source>
        <dbReference type="Proteomes" id="UP001321520"/>
    </source>
</evidence>